<name>X1PKW4_9ZZZZ</name>
<evidence type="ECO:0000313" key="1">
    <source>
        <dbReference type="EMBL" id="GAI43176.1"/>
    </source>
</evidence>
<protein>
    <submittedName>
        <fullName evidence="1">Uncharacterized protein</fullName>
    </submittedName>
</protein>
<gene>
    <name evidence="1" type="ORF">S06H3_41149</name>
</gene>
<proteinExistence type="predicted"/>
<feature type="non-terminal residue" evidence="1">
    <location>
        <position position="1"/>
    </location>
</feature>
<dbReference type="EMBL" id="BARV01025324">
    <property type="protein sequence ID" value="GAI43176.1"/>
    <property type="molecule type" value="Genomic_DNA"/>
</dbReference>
<organism evidence="1">
    <name type="scientific">marine sediment metagenome</name>
    <dbReference type="NCBI Taxonomy" id="412755"/>
    <lineage>
        <taxon>unclassified sequences</taxon>
        <taxon>metagenomes</taxon>
        <taxon>ecological metagenomes</taxon>
    </lineage>
</organism>
<sequence>LTARTATPQTQERELFGDPLDVWILAKVGERAAAQTIRRAARLEYKLIQGLTDKAGTSYLLFQLCPARSQLMPAR</sequence>
<reference evidence="1" key="1">
    <citation type="journal article" date="2014" name="Front. Microbiol.">
        <title>High frequency of phylogenetically diverse reductive dehalogenase-homologous genes in deep subseafloor sedimentary metagenomes.</title>
        <authorList>
            <person name="Kawai M."/>
            <person name="Futagami T."/>
            <person name="Toyoda A."/>
            <person name="Takaki Y."/>
            <person name="Nishi S."/>
            <person name="Hori S."/>
            <person name="Arai W."/>
            <person name="Tsubouchi T."/>
            <person name="Morono Y."/>
            <person name="Uchiyama I."/>
            <person name="Ito T."/>
            <person name="Fujiyama A."/>
            <person name="Inagaki F."/>
            <person name="Takami H."/>
        </authorList>
    </citation>
    <scope>NUCLEOTIDE SEQUENCE</scope>
    <source>
        <strain evidence="1">Expedition CK06-06</strain>
    </source>
</reference>
<accession>X1PKW4</accession>
<dbReference type="AlphaFoldDB" id="X1PKW4"/>
<comment type="caution">
    <text evidence="1">The sequence shown here is derived from an EMBL/GenBank/DDBJ whole genome shotgun (WGS) entry which is preliminary data.</text>
</comment>